<evidence type="ECO:0000313" key="2">
    <source>
        <dbReference type="EMBL" id="SFM18251.1"/>
    </source>
</evidence>
<feature type="chain" id="PRO_5011762264" description="AhpC/TSA family protein" evidence="1">
    <location>
        <begin position="21"/>
        <end position="159"/>
    </location>
</feature>
<dbReference type="OrthoDB" id="5956088at2"/>
<evidence type="ECO:0000256" key="1">
    <source>
        <dbReference type="SAM" id="SignalP"/>
    </source>
</evidence>
<dbReference type="InterPro" id="IPR036249">
    <property type="entry name" value="Thioredoxin-like_sf"/>
</dbReference>
<keyword evidence="3" id="KW-1185">Reference proteome</keyword>
<dbReference type="AlphaFoldDB" id="A0A1I4NRW7"/>
<reference evidence="2 3" key="1">
    <citation type="submission" date="2016-10" db="EMBL/GenBank/DDBJ databases">
        <authorList>
            <person name="de Groot N.N."/>
        </authorList>
    </citation>
    <scope>NUCLEOTIDE SEQUENCE [LARGE SCALE GENOMIC DNA]</scope>
    <source>
        <strain evidence="2 3">ATCC 43154</strain>
    </source>
</reference>
<accession>A0A1I4NRW7</accession>
<keyword evidence="1" id="KW-0732">Signal</keyword>
<sequence length="159" mass="17402">MKRLLALLAGLLLALSQTCAAQAVREFTSDSLPTVLASQQGRPFVLVVWSLDCEFCQASLRTLSAIKRKQRQLNVVTLGTDSLSDPALAGMMKKRLAQLGLSKNAWAYGAEPAERLRYAVDKGWHGEMPRSYWFNGRGDSKARSGVITAEMVEAFLASP</sequence>
<dbReference type="SUPFAM" id="SSF52833">
    <property type="entry name" value="Thioredoxin-like"/>
    <property type="match status" value="1"/>
</dbReference>
<dbReference type="EMBL" id="FOTW01000014">
    <property type="protein sequence ID" value="SFM18251.1"/>
    <property type="molecule type" value="Genomic_DNA"/>
</dbReference>
<dbReference type="Proteomes" id="UP000199470">
    <property type="component" value="Unassembled WGS sequence"/>
</dbReference>
<protein>
    <recommendedName>
        <fullName evidence="4">AhpC/TSA family protein</fullName>
    </recommendedName>
</protein>
<proteinExistence type="predicted"/>
<dbReference type="Gene3D" id="3.40.30.10">
    <property type="entry name" value="Glutaredoxin"/>
    <property type="match status" value="1"/>
</dbReference>
<evidence type="ECO:0008006" key="4">
    <source>
        <dbReference type="Google" id="ProtNLM"/>
    </source>
</evidence>
<dbReference type="RefSeq" id="WP_093388585.1">
    <property type="nucleotide sequence ID" value="NZ_FOTW01000014.1"/>
</dbReference>
<organism evidence="2 3">
    <name type="scientific">Rugamonas rubra</name>
    <dbReference type="NCBI Taxonomy" id="758825"/>
    <lineage>
        <taxon>Bacteria</taxon>
        <taxon>Pseudomonadati</taxon>
        <taxon>Pseudomonadota</taxon>
        <taxon>Betaproteobacteria</taxon>
        <taxon>Burkholderiales</taxon>
        <taxon>Oxalobacteraceae</taxon>
        <taxon>Telluria group</taxon>
        <taxon>Rugamonas</taxon>
    </lineage>
</organism>
<name>A0A1I4NRW7_9BURK</name>
<dbReference type="STRING" id="758825.SAMN02982985_03086"/>
<feature type="signal peptide" evidence="1">
    <location>
        <begin position="1"/>
        <end position="20"/>
    </location>
</feature>
<evidence type="ECO:0000313" key="3">
    <source>
        <dbReference type="Proteomes" id="UP000199470"/>
    </source>
</evidence>
<gene>
    <name evidence="2" type="ORF">SAMN02982985_03086</name>
</gene>